<accession>A0A1A7C230</accession>
<feature type="transmembrane region" description="Helical" evidence="5">
    <location>
        <begin position="109"/>
        <end position="125"/>
    </location>
</feature>
<evidence type="ECO:0000313" key="6">
    <source>
        <dbReference type="EMBL" id="OBV38790.1"/>
    </source>
</evidence>
<keyword evidence="3 5" id="KW-1133">Transmembrane helix</keyword>
<dbReference type="STRING" id="1747903.ASR47_1007106"/>
<dbReference type="PANTHER" id="PTHR36917">
    <property type="entry name" value="INTRACELLULAR SEPTATION PROTEIN A-RELATED"/>
    <property type="match status" value="1"/>
</dbReference>
<comment type="caution">
    <text evidence="6">The sequence shown here is derived from an EMBL/GenBank/DDBJ whole genome shotgun (WGS) entry which is preliminary data.</text>
</comment>
<keyword evidence="7" id="KW-1185">Reference proteome</keyword>
<evidence type="ECO:0000313" key="7">
    <source>
        <dbReference type="Proteomes" id="UP000092713"/>
    </source>
</evidence>
<dbReference type="GO" id="GO:0005886">
    <property type="term" value="C:plasma membrane"/>
    <property type="evidence" value="ECO:0007669"/>
    <property type="project" value="UniProtKB-SubCell"/>
</dbReference>
<name>A0A1A7C230_9BURK</name>
<dbReference type="Proteomes" id="UP000092713">
    <property type="component" value="Unassembled WGS sequence"/>
</dbReference>
<comment type="similarity">
    <text evidence="5">Belongs to the YciB family.</text>
</comment>
<evidence type="ECO:0000256" key="5">
    <source>
        <dbReference type="HAMAP-Rule" id="MF_00189"/>
    </source>
</evidence>
<dbReference type="Pfam" id="PF04279">
    <property type="entry name" value="IspA"/>
    <property type="match status" value="1"/>
</dbReference>
<protein>
    <recommendedName>
        <fullName evidence="5">Inner membrane-spanning protein YciB</fullName>
    </recommendedName>
</protein>
<dbReference type="EMBL" id="LOCQ01000056">
    <property type="protein sequence ID" value="OBV38790.1"/>
    <property type="molecule type" value="Genomic_DNA"/>
</dbReference>
<proteinExistence type="inferred from homology"/>
<evidence type="ECO:0000256" key="2">
    <source>
        <dbReference type="ARBA" id="ARBA00022692"/>
    </source>
</evidence>
<dbReference type="PATRIC" id="fig|1747903.4.peg.2349"/>
<keyword evidence="5" id="KW-0997">Cell inner membrane</keyword>
<dbReference type="NCBIfam" id="NF001325">
    <property type="entry name" value="PRK00259.1-3"/>
    <property type="match status" value="1"/>
</dbReference>
<feature type="transmembrane region" description="Helical" evidence="5">
    <location>
        <begin position="183"/>
        <end position="201"/>
    </location>
</feature>
<dbReference type="OrthoDB" id="9788219at2"/>
<dbReference type="AlphaFoldDB" id="A0A1A7C230"/>
<dbReference type="RefSeq" id="WP_065308505.1">
    <property type="nucleotide sequence ID" value="NZ_LOCQ01000056.1"/>
</dbReference>
<reference evidence="6 7" key="1">
    <citation type="submission" date="2016-04" db="EMBL/GenBank/DDBJ databases">
        <title>Draft genome sequence of Janthinobacterium psychrotolerans sp. nov., isolated from freshwater sediments in Denmark.</title>
        <authorList>
            <person name="Gong X."/>
            <person name="Skrivergaard S."/>
            <person name="Korsgaard B.S."/>
            <person name="Schreiber L."/>
            <person name="Marshall I.P."/>
            <person name="Finster K."/>
            <person name="Schramm A."/>
        </authorList>
    </citation>
    <scope>NUCLEOTIDE SEQUENCE [LARGE SCALE GENOMIC DNA]</scope>
    <source>
        <strain evidence="6 7">S3-2</strain>
    </source>
</reference>
<comment type="subcellular location">
    <subcellularLocation>
        <location evidence="5">Cell inner membrane</location>
        <topology evidence="5">Multi-pass membrane protein</topology>
    </subcellularLocation>
</comment>
<comment type="function">
    <text evidence="5">Plays a role in cell envelope biogenesis, maintenance of cell envelope integrity and membrane homeostasis.</text>
</comment>
<gene>
    <name evidence="5" type="primary">yciB</name>
    <name evidence="6" type="ORF">ASR47_1007106</name>
</gene>
<keyword evidence="1 5" id="KW-1003">Cell membrane</keyword>
<feature type="transmembrane region" description="Helical" evidence="5">
    <location>
        <begin position="149"/>
        <end position="171"/>
    </location>
</feature>
<evidence type="ECO:0000256" key="1">
    <source>
        <dbReference type="ARBA" id="ARBA00022475"/>
    </source>
</evidence>
<organism evidence="6 7">
    <name type="scientific">Janthinobacterium psychrotolerans</name>
    <dbReference type="NCBI Taxonomy" id="1747903"/>
    <lineage>
        <taxon>Bacteria</taxon>
        <taxon>Pseudomonadati</taxon>
        <taxon>Pseudomonadota</taxon>
        <taxon>Betaproteobacteria</taxon>
        <taxon>Burkholderiales</taxon>
        <taxon>Oxalobacteraceae</taxon>
        <taxon>Janthinobacterium</taxon>
    </lineage>
</organism>
<feature type="transmembrane region" description="Helical" evidence="5">
    <location>
        <begin position="78"/>
        <end position="97"/>
    </location>
</feature>
<sequence length="209" mass="23395">MKFLFDLFPLIAFFAAFKLGGMYETATHDFVQQYLSGIVSGGMIQPEQAPWILATLVGIIATACQVSYLLLRGRKVDGMLWLSLFIFVVFGGASIYLHDDFFLKWKPTLIYWLSGLALLIAHVGFKKNLIRKTMEAQVQLPDAVWNQLLAAWIIFFGAIGALNLFVAFVLYKGDMAAWVSFKAFGATGIFFAFIVAQTLFLSKHIKEDA</sequence>
<keyword evidence="4 5" id="KW-0472">Membrane</keyword>
<dbReference type="HAMAP" id="MF_00189">
    <property type="entry name" value="YciB"/>
    <property type="match status" value="1"/>
</dbReference>
<feature type="transmembrane region" description="Helical" evidence="5">
    <location>
        <begin position="51"/>
        <end position="71"/>
    </location>
</feature>
<evidence type="ECO:0000256" key="3">
    <source>
        <dbReference type="ARBA" id="ARBA00022989"/>
    </source>
</evidence>
<keyword evidence="2 5" id="KW-0812">Transmembrane</keyword>
<evidence type="ECO:0000256" key="4">
    <source>
        <dbReference type="ARBA" id="ARBA00023136"/>
    </source>
</evidence>
<dbReference type="PANTHER" id="PTHR36917:SF1">
    <property type="entry name" value="INNER MEMBRANE-SPANNING PROTEIN YCIB"/>
    <property type="match status" value="1"/>
</dbReference>
<dbReference type="InterPro" id="IPR006008">
    <property type="entry name" value="YciB"/>
</dbReference>